<keyword evidence="4 6" id="KW-1133">Transmembrane helix</keyword>
<evidence type="ECO:0000256" key="4">
    <source>
        <dbReference type="ARBA" id="ARBA00022989"/>
    </source>
</evidence>
<feature type="transmembrane region" description="Helical" evidence="6">
    <location>
        <begin position="456"/>
        <end position="476"/>
    </location>
</feature>
<evidence type="ECO:0000256" key="2">
    <source>
        <dbReference type="ARBA" id="ARBA00022475"/>
    </source>
</evidence>
<sequence>MKRKIFRNTIYNLLGYTLPLVFALFLIPILLSSLGTDRFGLLNLAWIVIGYFGFFDLGIGRALTKIVAEKIGINSTSEIPSLFWTSIFLMFAFSSIVAVLLLIFSEDIIFSVLRIPFNLQEETLHALYLLIISIPIVSTTAGMRGLFEAYQRFDVINIIRVVLGVLSFLFPVIVTLFTYNLFWIITPLVTIRIIIWIIYLIQSFRLNQEIKKNIILDMKLVKPIFKLSSWMTISNITVPIIVYLDRILIASLISATAVAYYATPYEIVTKLLIIPSALTGVLFPTFSANYLIDNKAAVKLSDKAMKYIALLLFPVVAIITTFSFELLQLWLGKDFASNSYIILQFLSIGILFNSIAYIPFSFIEGIGRPDITAKLQLIELPLYVLFMWLSIKNYGIYGAAFIYMLRMIIDCILMIYFSKRIVGNKTKLQANKNFTFILLVLGLFVLLMLIESLIMKTILSAFLLFSFLFLSWKYFLDIEDKNFIISKLKPIIHKAV</sequence>
<dbReference type="Pfam" id="PF01943">
    <property type="entry name" value="Polysacc_synt"/>
    <property type="match status" value="1"/>
</dbReference>
<dbReference type="PANTHER" id="PTHR30250">
    <property type="entry name" value="PST FAMILY PREDICTED COLANIC ACID TRANSPORTER"/>
    <property type="match status" value="1"/>
</dbReference>
<evidence type="ECO:0000256" key="5">
    <source>
        <dbReference type="ARBA" id="ARBA00023136"/>
    </source>
</evidence>
<gene>
    <name evidence="7" type="ORF">ENS56_13065</name>
</gene>
<keyword evidence="3 6" id="KW-0812">Transmembrane</keyword>
<feature type="transmembrane region" description="Helical" evidence="6">
    <location>
        <begin position="155"/>
        <end position="174"/>
    </location>
</feature>
<feature type="transmembrane region" description="Helical" evidence="6">
    <location>
        <begin position="12"/>
        <end position="34"/>
    </location>
</feature>
<keyword evidence="2" id="KW-1003">Cell membrane</keyword>
<comment type="subcellular location">
    <subcellularLocation>
        <location evidence="1">Cell membrane</location>
        <topology evidence="1">Multi-pass membrane protein</topology>
    </subcellularLocation>
</comment>
<feature type="transmembrane region" description="Helical" evidence="6">
    <location>
        <begin position="236"/>
        <end position="261"/>
    </location>
</feature>
<organism evidence="7">
    <name type="scientific">Ignavibacterium album</name>
    <dbReference type="NCBI Taxonomy" id="591197"/>
    <lineage>
        <taxon>Bacteria</taxon>
        <taxon>Pseudomonadati</taxon>
        <taxon>Ignavibacteriota</taxon>
        <taxon>Ignavibacteria</taxon>
        <taxon>Ignavibacteriales</taxon>
        <taxon>Ignavibacteriaceae</taxon>
        <taxon>Ignavibacterium</taxon>
    </lineage>
</organism>
<feature type="transmembrane region" description="Helical" evidence="6">
    <location>
        <begin position="430"/>
        <end position="450"/>
    </location>
</feature>
<feature type="transmembrane region" description="Helical" evidence="6">
    <location>
        <begin position="180"/>
        <end position="201"/>
    </location>
</feature>
<keyword evidence="5 6" id="KW-0472">Membrane</keyword>
<evidence type="ECO:0000313" key="7">
    <source>
        <dbReference type="EMBL" id="HGT48960.1"/>
    </source>
</evidence>
<feature type="transmembrane region" description="Helical" evidence="6">
    <location>
        <begin position="40"/>
        <end position="60"/>
    </location>
</feature>
<evidence type="ECO:0000256" key="3">
    <source>
        <dbReference type="ARBA" id="ARBA00022692"/>
    </source>
</evidence>
<feature type="transmembrane region" description="Helical" evidence="6">
    <location>
        <begin position="267"/>
        <end position="292"/>
    </location>
</feature>
<name>A0A832G822_9BACT</name>
<feature type="transmembrane region" description="Helical" evidence="6">
    <location>
        <begin position="124"/>
        <end position="143"/>
    </location>
</feature>
<dbReference type="EMBL" id="DSVI01000020">
    <property type="protein sequence ID" value="HGT48960.1"/>
    <property type="molecule type" value="Genomic_DNA"/>
</dbReference>
<feature type="transmembrane region" description="Helical" evidence="6">
    <location>
        <begin position="339"/>
        <end position="363"/>
    </location>
</feature>
<dbReference type="CDD" id="cd13128">
    <property type="entry name" value="MATE_Wzx_like"/>
    <property type="match status" value="1"/>
</dbReference>
<protein>
    <submittedName>
        <fullName evidence="7">Flippase</fullName>
    </submittedName>
</protein>
<dbReference type="PANTHER" id="PTHR30250:SF26">
    <property type="entry name" value="PSMA PROTEIN"/>
    <property type="match status" value="1"/>
</dbReference>
<dbReference type="GO" id="GO:0005886">
    <property type="term" value="C:plasma membrane"/>
    <property type="evidence" value="ECO:0007669"/>
    <property type="project" value="UniProtKB-SubCell"/>
</dbReference>
<proteinExistence type="predicted"/>
<accession>A0A832G822</accession>
<dbReference type="AlphaFoldDB" id="A0A832G822"/>
<feature type="transmembrane region" description="Helical" evidence="6">
    <location>
        <begin position="81"/>
        <end position="104"/>
    </location>
</feature>
<reference evidence="7" key="1">
    <citation type="journal article" date="2020" name="mSystems">
        <title>Genome- and Community-Level Interaction Insights into Carbon Utilization and Element Cycling Functions of Hydrothermarchaeota in Hydrothermal Sediment.</title>
        <authorList>
            <person name="Zhou Z."/>
            <person name="Liu Y."/>
            <person name="Xu W."/>
            <person name="Pan J."/>
            <person name="Luo Z.H."/>
            <person name="Li M."/>
        </authorList>
    </citation>
    <scope>NUCLEOTIDE SEQUENCE [LARGE SCALE GENOMIC DNA]</scope>
    <source>
        <strain evidence="7">SpSt-500</strain>
    </source>
</reference>
<feature type="transmembrane region" description="Helical" evidence="6">
    <location>
        <begin position="304"/>
        <end position="327"/>
    </location>
</feature>
<dbReference type="InterPro" id="IPR050833">
    <property type="entry name" value="Poly_Biosynth_Transport"/>
</dbReference>
<comment type="caution">
    <text evidence="7">The sequence shown here is derived from an EMBL/GenBank/DDBJ whole genome shotgun (WGS) entry which is preliminary data.</text>
</comment>
<evidence type="ECO:0000256" key="6">
    <source>
        <dbReference type="SAM" id="Phobius"/>
    </source>
</evidence>
<dbReference type="InterPro" id="IPR002797">
    <property type="entry name" value="Polysacc_synth"/>
</dbReference>
<evidence type="ECO:0000256" key="1">
    <source>
        <dbReference type="ARBA" id="ARBA00004651"/>
    </source>
</evidence>